<dbReference type="InterPro" id="IPR006676">
    <property type="entry name" value="tRNA_splic"/>
</dbReference>
<dbReference type="Pfam" id="PF01974">
    <property type="entry name" value="tRNA_int_endo"/>
    <property type="match status" value="1"/>
</dbReference>
<protein>
    <recommendedName>
        <fullName evidence="2">tRNA-intron lyase</fullName>
        <ecNumber evidence="2">4.6.1.16</ecNumber>
    </recommendedName>
</protein>
<sequence length="174" mass="20165">MLLLVFFRAADNWKRFGPADESLRLGMEEALYLSSELGVLQIFSSDGHQKFDPNTVWKKFYHRYGSQFMRRYVVYRFFRQQGWVVRSGLQYGADFILYCDGPEYHHSSAAVRVVPSSDVLGFAALNRELNNMKKTLIEVSVNVPQDCDIRCLDCVRWITVSLASSFLWKTSANR</sequence>
<dbReference type="PANTHER" id="PTHR21227">
    <property type="entry name" value="TRNA-SPLICING ENDONUCLEASE SUBUNIT SEN2"/>
    <property type="match status" value="1"/>
</dbReference>
<dbReference type="AlphaFoldDB" id="A0A183EYV9"/>
<dbReference type="OrthoDB" id="10249562at2759"/>
<evidence type="ECO:0000256" key="1">
    <source>
        <dbReference type="ARBA" id="ARBA00008078"/>
    </source>
</evidence>
<evidence type="ECO:0000313" key="5">
    <source>
        <dbReference type="EMBL" id="VDN45163.1"/>
    </source>
</evidence>
<evidence type="ECO:0000256" key="3">
    <source>
        <dbReference type="ARBA" id="ARBA00034031"/>
    </source>
</evidence>
<dbReference type="EMBL" id="UYRT01108921">
    <property type="protein sequence ID" value="VDN45163.1"/>
    <property type="molecule type" value="Genomic_DNA"/>
</dbReference>
<evidence type="ECO:0000259" key="4">
    <source>
        <dbReference type="Pfam" id="PF01974"/>
    </source>
</evidence>
<dbReference type="InterPro" id="IPR036167">
    <property type="entry name" value="tRNA_intron_Endo_cat-like_sf"/>
</dbReference>
<evidence type="ECO:0000313" key="6">
    <source>
        <dbReference type="Proteomes" id="UP000271098"/>
    </source>
</evidence>
<evidence type="ECO:0000256" key="2">
    <source>
        <dbReference type="ARBA" id="ARBA00012573"/>
    </source>
</evidence>
<evidence type="ECO:0000313" key="7">
    <source>
        <dbReference type="WBParaSite" id="GPUH_0002618001-mRNA-1"/>
    </source>
</evidence>
<dbReference type="GO" id="GO:0005737">
    <property type="term" value="C:cytoplasm"/>
    <property type="evidence" value="ECO:0007669"/>
    <property type="project" value="TreeGrafter"/>
</dbReference>
<dbReference type="EC" id="4.6.1.16" evidence="2"/>
<dbReference type="WBParaSite" id="GPUH_0002618001-mRNA-1">
    <property type="protein sequence ID" value="GPUH_0002618001-mRNA-1"/>
    <property type="gene ID" value="GPUH_0002618001"/>
</dbReference>
<dbReference type="NCBIfam" id="TIGR00324">
    <property type="entry name" value="endA"/>
    <property type="match status" value="1"/>
</dbReference>
<feature type="domain" description="tRNA intron endonuclease catalytic" evidence="4">
    <location>
        <begin position="68"/>
        <end position="142"/>
    </location>
</feature>
<dbReference type="Proteomes" id="UP000271098">
    <property type="component" value="Unassembled WGS sequence"/>
</dbReference>
<gene>
    <name evidence="5" type="ORF">GPUH_LOCUS26150</name>
</gene>
<reference evidence="5 6" key="2">
    <citation type="submission" date="2018-11" db="EMBL/GenBank/DDBJ databases">
        <authorList>
            <consortium name="Pathogen Informatics"/>
        </authorList>
    </citation>
    <scope>NUCLEOTIDE SEQUENCE [LARGE SCALE GENOMIC DNA]</scope>
</reference>
<keyword evidence="6" id="KW-1185">Reference proteome</keyword>
<proteinExistence type="inferred from homology"/>
<dbReference type="GO" id="GO:0000213">
    <property type="term" value="F:tRNA-intron lyase activity"/>
    <property type="evidence" value="ECO:0007669"/>
    <property type="project" value="UniProtKB-EC"/>
</dbReference>
<dbReference type="GO" id="GO:0000379">
    <property type="term" value="P:tRNA-type intron splice site recognition and cleavage"/>
    <property type="evidence" value="ECO:0007669"/>
    <property type="project" value="TreeGrafter"/>
</dbReference>
<comment type="similarity">
    <text evidence="1">Belongs to the tRNA-intron endonuclease family.</text>
</comment>
<dbReference type="GO" id="GO:0000214">
    <property type="term" value="C:tRNA-intron endonuclease complex"/>
    <property type="evidence" value="ECO:0007669"/>
    <property type="project" value="TreeGrafter"/>
</dbReference>
<accession>A0A183EYV9</accession>
<organism evidence="7">
    <name type="scientific">Gongylonema pulchrum</name>
    <dbReference type="NCBI Taxonomy" id="637853"/>
    <lineage>
        <taxon>Eukaryota</taxon>
        <taxon>Metazoa</taxon>
        <taxon>Ecdysozoa</taxon>
        <taxon>Nematoda</taxon>
        <taxon>Chromadorea</taxon>
        <taxon>Rhabditida</taxon>
        <taxon>Spirurina</taxon>
        <taxon>Spiruromorpha</taxon>
        <taxon>Spiruroidea</taxon>
        <taxon>Gongylonematidae</taxon>
        <taxon>Gongylonema</taxon>
    </lineage>
</organism>
<name>A0A183EYV9_9BILA</name>
<dbReference type="PANTHER" id="PTHR21227:SF0">
    <property type="entry name" value="TRNA-SPLICING ENDONUCLEASE SUBUNIT SEN2"/>
    <property type="match status" value="1"/>
</dbReference>
<dbReference type="GO" id="GO:0003676">
    <property type="term" value="F:nucleic acid binding"/>
    <property type="evidence" value="ECO:0007669"/>
    <property type="project" value="InterPro"/>
</dbReference>
<dbReference type="InterPro" id="IPR006677">
    <property type="entry name" value="tRNA_intron_Endonuc_cat-like"/>
</dbReference>
<dbReference type="InterPro" id="IPR011856">
    <property type="entry name" value="tRNA_endonuc-like_dom_sf"/>
</dbReference>
<dbReference type="Gene3D" id="3.40.1350.10">
    <property type="match status" value="1"/>
</dbReference>
<dbReference type="SUPFAM" id="SSF53032">
    <property type="entry name" value="tRNA-intron endonuclease catalytic domain-like"/>
    <property type="match status" value="1"/>
</dbReference>
<dbReference type="CDD" id="cd22363">
    <property type="entry name" value="tRNA-intron_lyase_C"/>
    <property type="match status" value="1"/>
</dbReference>
<comment type="catalytic activity">
    <reaction evidence="3">
        <text>pretRNA = a 3'-half-tRNA molecule with a 5'-OH end + a 5'-half-tRNA molecule with a 2',3'-cyclic phosphate end + an intron with a 2',3'-cyclic phosphate and a 5'-hydroxyl terminus.</text>
        <dbReference type="EC" id="4.6.1.16"/>
    </reaction>
</comment>
<reference evidence="7" key="1">
    <citation type="submission" date="2016-06" db="UniProtKB">
        <authorList>
            <consortium name="WormBaseParasite"/>
        </authorList>
    </citation>
    <scope>IDENTIFICATION</scope>
</reference>